<keyword evidence="2" id="KW-1185">Reference proteome</keyword>
<dbReference type="EMBL" id="BLLG01000022">
    <property type="protein sequence ID" value="GFH38988.1"/>
    <property type="molecule type" value="Genomic_DNA"/>
</dbReference>
<name>A0A6A0B390_9ACTN</name>
<organism evidence="1 2">
    <name type="scientific">Streptomyces pacificus</name>
    <dbReference type="NCBI Taxonomy" id="2705029"/>
    <lineage>
        <taxon>Bacteria</taxon>
        <taxon>Bacillati</taxon>
        <taxon>Actinomycetota</taxon>
        <taxon>Actinomycetes</taxon>
        <taxon>Kitasatosporales</taxon>
        <taxon>Streptomycetaceae</taxon>
        <taxon>Streptomyces</taxon>
    </lineage>
</organism>
<reference evidence="1 2" key="1">
    <citation type="submission" date="2020-02" db="EMBL/GenBank/DDBJ databases">
        <title>Whole Genome Shotgun Sequence of Streptomyces sp. strain CWH03.</title>
        <authorList>
            <person name="Dohra H."/>
            <person name="Kodani S."/>
            <person name="Yamamura H."/>
        </authorList>
    </citation>
    <scope>NUCLEOTIDE SEQUENCE [LARGE SCALE GENOMIC DNA]</scope>
    <source>
        <strain evidence="1 2">CWH03</strain>
    </source>
</reference>
<dbReference type="RefSeq" id="WP_173266708.1">
    <property type="nucleotide sequence ID" value="NZ_BLLG01000022.1"/>
</dbReference>
<evidence type="ECO:0000313" key="1">
    <source>
        <dbReference type="EMBL" id="GFH38988.1"/>
    </source>
</evidence>
<gene>
    <name evidence="1" type="ORF">SCWH03_52520</name>
</gene>
<dbReference type="Proteomes" id="UP000484988">
    <property type="component" value="Unassembled WGS sequence"/>
</dbReference>
<evidence type="ECO:0000313" key="2">
    <source>
        <dbReference type="Proteomes" id="UP000484988"/>
    </source>
</evidence>
<comment type="caution">
    <text evidence="1">The sequence shown here is derived from an EMBL/GenBank/DDBJ whole genome shotgun (WGS) entry which is preliminary data.</text>
</comment>
<accession>A0A6A0B390</accession>
<protein>
    <submittedName>
        <fullName evidence="1">Uncharacterized protein</fullName>
    </submittedName>
</protein>
<sequence length="81" mass="8472">MGVLKDFRRRDLSQIAAQHLEIERLRERAAAVGNVAARVPANGDFDDPGDPGAVIAAGGGLGVIRRLPSARSGTAPYESCS</sequence>
<dbReference type="AlphaFoldDB" id="A0A6A0B390"/>
<proteinExistence type="predicted"/>